<dbReference type="Pfam" id="PF20628">
    <property type="entry name" value="Dyp_perox_C"/>
    <property type="match status" value="1"/>
</dbReference>
<dbReference type="EMBL" id="CP004350">
    <property type="protein sequence ID" value="AHI19912.1"/>
    <property type="molecule type" value="Genomic_DNA"/>
</dbReference>
<evidence type="ECO:0000256" key="2">
    <source>
        <dbReference type="ARBA" id="ARBA00022559"/>
    </source>
</evidence>
<dbReference type="InterPro" id="IPR006314">
    <property type="entry name" value="Dyp_peroxidase"/>
</dbReference>
<keyword evidence="2 11" id="KW-0575">Peroxidase</keyword>
<evidence type="ECO:0000256" key="3">
    <source>
        <dbReference type="ARBA" id="ARBA00022617"/>
    </source>
</evidence>
<dbReference type="GO" id="GO:0004601">
    <property type="term" value="F:peroxidase activity"/>
    <property type="evidence" value="ECO:0007669"/>
    <property type="project" value="UniProtKB-KW"/>
</dbReference>
<keyword evidence="7" id="KW-0408">Iron</keyword>
<dbReference type="PANTHER" id="PTHR30521:SF4">
    <property type="entry name" value="DEFERROCHELATASE"/>
    <property type="match status" value="1"/>
</dbReference>
<name>A0ABM5PPH9_9CORY</name>
<evidence type="ECO:0000256" key="8">
    <source>
        <dbReference type="ARBA" id="ARBA00025737"/>
    </source>
</evidence>
<evidence type="ECO:0000313" key="11">
    <source>
        <dbReference type="EMBL" id="AHI19912.1"/>
    </source>
</evidence>
<dbReference type="PROSITE" id="PS51404">
    <property type="entry name" value="DYP_PEROXIDASE"/>
    <property type="match status" value="1"/>
</dbReference>
<evidence type="ECO:0000256" key="6">
    <source>
        <dbReference type="ARBA" id="ARBA00023002"/>
    </source>
</evidence>
<dbReference type="Pfam" id="PF04261">
    <property type="entry name" value="Dyp_perox_N"/>
    <property type="match status" value="1"/>
</dbReference>
<evidence type="ECO:0000259" key="9">
    <source>
        <dbReference type="Pfam" id="PF04261"/>
    </source>
</evidence>
<evidence type="ECO:0000256" key="4">
    <source>
        <dbReference type="ARBA" id="ARBA00022723"/>
    </source>
</evidence>
<protein>
    <submittedName>
        <fullName evidence="11">Iron-dependent peroxidase</fullName>
    </submittedName>
</protein>
<accession>A0ABM5PPH9</accession>
<feature type="domain" description="Dyp-type peroxidase C-terminal" evidence="10">
    <location>
        <begin position="237"/>
        <end position="435"/>
    </location>
</feature>
<dbReference type="InterPro" id="IPR011008">
    <property type="entry name" value="Dimeric_a/b-barrel"/>
</dbReference>
<keyword evidence="12" id="KW-1185">Reference proteome</keyword>
<dbReference type="NCBIfam" id="TIGR01413">
    <property type="entry name" value="Dyp_perox_fam"/>
    <property type="match status" value="1"/>
</dbReference>
<sequence length="454" mass="49516">MVELDRRALLVRGGLASGLAATGAIIAGCSDPNAANSGVTAPGAGAGAAAERTGASESNAEAQSVSDHVLDDAMVPFDGDHQAGITANSHAVLNLLGFNLKDSVGKREFTNLMRLWTADARDLCTAETPAGSLEPEMVDTPANLTITCGIGERVFDVIGAPVLRPEWLRDVEAFDRDKLSPEWGQTDIVLQICCDDAVTAGHAMRHMIRAGQDYAQVAWLQQGFGHAYASGGKEKTMRNHFGQLDGTVNPRSDEEMDQQVWIDEGPEWAQGGTSMVVRRIRMNLDTWEKLDRNSRENSIGRKLDNGAPLTGEEEFDEPDFDAVDKYGLPTIDRNSHIARAQAPDGKPQERMLRRAFNYDMRPDYAPISETGFVNDEEELSGTDVQLSNSGLVFICFQKDMTKVFEPMQRRMDEVDLLNEWITHIGSAVYFVPPGVHAGATTGTFWTETLLDAVG</sequence>
<dbReference type="SUPFAM" id="SSF54909">
    <property type="entry name" value="Dimeric alpha+beta barrel"/>
    <property type="match status" value="1"/>
</dbReference>
<evidence type="ECO:0000256" key="7">
    <source>
        <dbReference type="ARBA" id="ARBA00023004"/>
    </source>
</evidence>
<proteinExistence type="inferred from homology"/>
<reference evidence="12" key="1">
    <citation type="submission" date="2013-02" db="EMBL/GenBank/DDBJ databases">
        <title>The complete genome sequence of Corynebacterium casei LMG S-19264 (=DSM 44701).</title>
        <authorList>
            <person name="Ruckert C."/>
            <person name="Albersmeier A."/>
            <person name="Kalinowski J."/>
        </authorList>
    </citation>
    <scope>NUCLEOTIDE SEQUENCE [LARGE SCALE GENOMIC DNA]</scope>
    <source>
        <strain evidence="12">LMG S-19264</strain>
    </source>
</reference>
<dbReference type="InterPro" id="IPR048328">
    <property type="entry name" value="Dyp_perox_C"/>
</dbReference>
<evidence type="ECO:0000313" key="12">
    <source>
        <dbReference type="Proteomes" id="UP000019226"/>
    </source>
</evidence>
<dbReference type="GeneID" id="82877489"/>
<evidence type="ECO:0000256" key="5">
    <source>
        <dbReference type="ARBA" id="ARBA00022729"/>
    </source>
</evidence>
<comment type="cofactor">
    <cofactor evidence="1">
        <name>heme b</name>
        <dbReference type="ChEBI" id="CHEBI:60344"/>
    </cofactor>
</comment>
<dbReference type="Proteomes" id="UP000019226">
    <property type="component" value="Chromosome"/>
</dbReference>
<keyword evidence="3" id="KW-0349">Heme</keyword>
<evidence type="ECO:0000256" key="1">
    <source>
        <dbReference type="ARBA" id="ARBA00001970"/>
    </source>
</evidence>
<comment type="similarity">
    <text evidence="8">Belongs to the DyP-type peroxidase family.</text>
</comment>
<gene>
    <name evidence="11" type="ORF">CCASEI_06705</name>
</gene>
<dbReference type="RefSeq" id="WP_006823585.1">
    <property type="nucleotide sequence ID" value="NZ_CP004350.1"/>
</dbReference>
<dbReference type="PANTHER" id="PTHR30521">
    <property type="entry name" value="DEFERROCHELATASE/PEROXIDASE"/>
    <property type="match status" value="1"/>
</dbReference>
<keyword evidence="4" id="KW-0479">Metal-binding</keyword>
<feature type="domain" description="Dyp-type peroxidase N-terminal" evidence="9">
    <location>
        <begin position="82"/>
        <end position="224"/>
    </location>
</feature>
<keyword evidence="6" id="KW-0560">Oxidoreductase</keyword>
<keyword evidence="5" id="KW-0732">Signal</keyword>
<evidence type="ECO:0000259" key="10">
    <source>
        <dbReference type="Pfam" id="PF20628"/>
    </source>
</evidence>
<dbReference type="InterPro" id="IPR048327">
    <property type="entry name" value="Dyp_perox_N"/>
</dbReference>
<organism evidence="11 12">
    <name type="scientific">Corynebacterium casei LMG S-19264</name>
    <dbReference type="NCBI Taxonomy" id="1285583"/>
    <lineage>
        <taxon>Bacteria</taxon>
        <taxon>Bacillati</taxon>
        <taxon>Actinomycetota</taxon>
        <taxon>Actinomycetes</taxon>
        <taxon>Mycobacteriales</taxon>
        <taxon>Corynebacteriaceae</taxon>
        <taxon>Corynebacterium</taxon>
    </lineage>
</organism>
<dbReference type="PROSITE" id="PS51257">
    <property type="entry name" value="PROKAR_LIPOPROTEIN"/>
    <property type="match status" value="1"/>
</dbReference>